<name>A0A7S0UN27_9CHLO</name>
<dbReference type="Pfam" id="PF09748">
    <property type="entry name" value="Med10"/>
    <property type="match status" value="1"/>
</dbReference>
<reference evidence="7" key="1">
    <citation type="submission" date="2021-01" db="EMBL/GenBank/DDBJ databases">
        <authorList>
            <person name="Corre E."/>
            <person name="Pelletier E."/>
            <person name="Niang G."/>
            <person name="Scheremetjew M."/>
            <person name="Finn R."/>
            <person name="Kale V."/>
            <person name="Holt S."/>
            <person name="Cochrane G."/>
            <person name="Meng A."/>
            <person name="Brown T."/>
            <person name="Cohen L."/>
        </authorList>
    </citation>
    <scope>NUCLEOTIDE SEQUENCE</scope>
    <source>
        <strain evidence="7">SAG 63-3</strain>
    </source>
</reference>
<evidence type="ECO:0000256" key="4">
    <source>
        <dbReference type="ARBA" id="ARBA00023163"/>
    </source>
</evidence>
<comment type="subcellular location">
    <subcellularLocation>
        <location evidence="1 6">Nucleus</location>
    </subcellularLocation>
</comment>
<dbReference type="InterPro" id="IPR019145">
    <property type="entry name" value="Mediator_Med10"/>
</dbReference>
<dbReference type="GO" id="GO:0016592">
    <property type="term" value="C:mediator complex"/>
    <property type="evidence" value="ECO:0007669"/>
    <property type="project" value="InterPro"/>
</dbReference>
<organism evidence="7">
    <name type="scientific">Polytomella parva</name>
    <dbReference type="NCBI Taxonomy" id="51329"/>
    <lineage>
        <taxon>Eukaryota</taxon>
        <taxon>Viridiplantae</taxon>
        <taxon>Chlorophyta</taxon>
        <taxon>core chlorophytes</taxon>
        <taxon>Chlorophyceae</taxon>
        <taxon>CS clade</taxon>
        <taxon>Chlamydomonadales</taxon>
        <taxon>Chlamydomonadaceae</taxon>
        <taxon>Polytomella</taxon>
    </lineage>
</organism>
<evidence type="ECO:0000256" key="6">
    <source>
        <dbReference type="RuleBase" id="RU364146"/>
    </source>
</evidence>
<accession>A0A7S0UN27</accession>
<keyword evidence="6" id="KW-0010">Activator</keyword>
<comment type="subunit">
    <text evidence="6">Component of the Mediator complex.</text>
</comment>
<dbReference type="EMBL" id="HBFM01001998">
    <property type="protein sequence ID" value="CAD8764734.1"/>
    <property type="molecule type" value="Transcribed_RNA"/>
</dbReference>
<protein>
    <recommendedName>
        <fullName evidence="6">Mediator of RNA polymerase II transcription subunit 10</fullName>
    </recommendedName>
    <alternativeName>
        <fullName evidence="6">Mediator complex subunit 10</fullName>
    </alternativeName>
</protein>
<keyword evidence="5 6" id="KW-0539">Nucleus</keyword>
<evidence type="ECO:0000256" key="5">
    <source>
        <dbReference type="ARBA" id="ARBA00023242"/>
    </source>
</evidence>
<comment type="function">
    <text evidence="6">Component of the Mediator complex, a coactivator involved in the regulated transcription of nearly all RNA polymerase II-dependent genes. Mediator functions as a bridge to convey information from gene-specific regulatory proteins to the basal RNA polymerase II transcription machinery. Mediator is recruited to promoters by direct interactions with regulatory proteins and serves as a scaffold for the assembly of a functional preinitiation complex with RNA polymerase II and the general transcription factors.</text>
</comment>
<dbReference type="GO" id="GO:0006357">
    <property type="term" value="P:regulation of transcription by RNA polymerase II"/>
    <property type="evidence" value="ECO:0007669"/>
    <property type="project" value="InterPro"/>
</dbReference>
<keyword evidence="4 6" id="KW-0804">Transcription</keyword>
<evidence type="ECO:0000313" key="7">
    <source>
        <dbReference type="EMBL" id="CAD8764734.1"/>
    </source>
</evidence>
<keyword evidence="3 6" id="KW-0805">Transcription regulation</keyword>
<evidence type="ECO:0000256" key="2">
    <source>
        <dbReference type="ARBA" id="ARBA00005389"/>
    </source>
</evidence>
<gene>
    <name evidence="6" type="primary">MED10</name>
    <name evidence="7" type="ORF">PPAR00522_LOCUS1118</name>
</gene>
<evidence type="ECO:0000256" key="1">
    <source>
        <dbReference type="ARBA" id="ARBA00004123"/>
    </source>
</evidence>
<sequence length="154" mass="17388">MSSNPSSSVTWGDFCKEVNKVLWKVHEIETMLNDPENAAPNILEDELVDYHSSLINAINLVASSSSSSMEKDSSSSFHKEFPIGLIHYLDEGINPDEYLREVFRACVRDNQMVKGRAEMLSTMAAKLQTKVESVFPDEAQEYRQLKGDDKETKP</sequence>
<evidence type="ECO:0000256" key="3">
    <source>
        <dbReference type="ARBA" id="ARBA00023015"/>
    </source>
</evidence>
<dbReference type="GO" id="GO:0003712">
    <property type="term" value="F:transcription coregulator activity"/>
    <property type="evidence" value="ECO:0007669"/>
    <property type="project" value="InterPro"/>
</dbReference>
<dbReference type="AlphaFoldDB" id="A0A7S0UN27"/>
<comment type="similarity">
    <text evidence="2 6">Belongs to the Mediator complex subunit 10 family.</text>
</comment>
<proteinExistence type="inferred from homology"/>